<evidence type="ECO:0000313" key="17">
    <source>
        <dbReference type="EMBL" id="CAB4909548.1"/>
    </source>
</evidence>
<evidence type="ECO:0000256" key="14">
    <source>
        <dbReference type="ARBA" id="ARBA00047783"/>
    </source>
</evidence>
<dbReference type="InterPro" id="IPR023148">
    <property type="entry name" value="tRNA_m1G_MeTrfase_C_sf"/>
</dbReference>
<evidence type="ECO:0000256" key="8">
    <source>
        <dbReference type="ARBA" id="ARBA00022603"/>
    </source>
</evidence>
<keyword evidence="8" id="KW-0489">Methyltransferase</keyword>
<evidence type="ECO:0000256" key="3">
    <source>
        <dbReference type="ARBA" id="ARBA00007630"/>
    </source>
</evidence>
<evidence type="ECO:0000256" key="6">
    <source>
        <dbReference type="ARBA" id="ARBA00014679"/>
    </source>
</evidence>
<dbReference type="EMBL" id="CAFBQA010000149">
    <property type="protein sequence ID" value="CAB5042978.1"/>
    <property type="molecule type" value="Genomic_DNA"/>
</dbReference>
<evidence type="ECO:0000256" key="13">
    <source>
        <dbReference type="ARBA" id="ARBA00033392"/>
    </source>
</evidence>
<dbReference type="Gene3D" id="3.40.1280.10">
    <property type="match status" value="1"/>
</dbReference>
<dbReference type="NCBIfam" id="TIGR00088">
    <property type="entry name" value="trmD"/>
    <property type="match status" value="1"/>
</dbReference>
<dbReference type="EC" id="2.1.1.228" evidence="5"/>
<dbReference type="Gene3D" id="1.10.1270.20">
    <property type="entry name" value="tRNA(m1g37)methyltransferase, domain 2"/>
    <property type="match status" value="1"/>
</dbReference>
<dbReference type="Pfam" id="PF01746">
    <property type="entry name" value="tRNA_m1G_MT"/>
    <property type="match status" value="1"/>
</dbReference>
<name>A0A6J6PYG2_9ZZZZ</name>
<comment type="similarity">
    <text evidence="3">Belongs to the RNA methyltransferase TrmD family.</text>
</comment>
<comment type="function">
    <text evidence="1">Specifically methylates guanosine-37 in various tRNAs.</text>
</comment>
<feature type="domain" description="tRNA methyltransferase TRMD/TRM10-type" evidence="15">
    <location>
        <begin position="1"/>
        <end position="234"/>
    </location>
</feature>
<evidence type="ECO:0000259" key="15">
    <source>
        <dbReference type="Pfam" id="PF01746"/>
    </source>
</evidence>
<sequence length="237" mass="25577">MRIDVISIFPEYLEPLSLSLLGKAQSKSVLEINIHNLRDHTSDAHHTVDDTPYGGGAGMVMLPEPWGEAIDAVLSSVTDGTRAILIFTTPAGALFHQRRAETLAATEWLIFACGRYEGIDARVAEHFATRPEIDAVLELSLGDYVLNGGEVAAMAIIEAVARLLPGVIGNPDSLSEESHGTSGLLEAPAYTKPAIWRGLEVPALLREGNHGKIAEWRSAQAVERTRAVRPDLLPEEG</sequence>
<dbReference type="FunFam" id="3.40.1280.10:FF:000001">
    <property type="entry name" value="tRNA (guanine-N(1)-)-methyltransferase"/>
    <property type="match status" value="1"/>
</dbReference>
<reference evidence="16" key="1">
    <citation type="submission" date="2020-05" db="EMBL/GenBank/DDBJ databases">
        <authorList>
            <person name="Chiriac C."/>
            <person name="Salcher M."/>
            <person name="Ghai R."/>
            <person name="Kavagutti S V."/>
        </authorList>
    </citation>
    <scope>NUCLEOTIDE SEQUENCE</scope>
</reference>
<comment type="subunit">
    <text evidence="4">Homodimer.</text>
</comment>
<dbReference type="PANTHER" id="PTHR46417:SF1">
    <property type="entry name" value="TRNA (GUANINE-N(1)-)-METHYLTRANSFERASE"/>
    <property type="match status" value="1"/>
</dbReference>
<dbReference type="HAMAP" id="MF_00605">
    <property type="entry name" value="TrmD"/>
    <property type="match status" value="1"/>
</dbReference>
<evidence type="ECO:0000256" key="12">
    <source>
        <dbReference type="ARBA" id="ARBA00029736"/>
    </source>
</evidence>
<dbReference type="InterPro" id="IPR016009">
    <property type="entry name" value="tRNA_MeTrfase_TRMD/TRM10"/>
</dbReference>
<evidence type="ECO:0000256" key="11">
    <source>
        <dbReference type="ARBA" id="ARBA00022694"/>
    </source>
</evidence>
<dbReference type="EMBL" id="CAFBMD010000176">
    <property type="protein sequence ID" value="CAB4909548.1"/>
    <property type="molecule type" value="Genomic_DNA"/>
</dbReference>
<dbReference type="PIRSF" id="PIRSF000386">
    <property type="entry name" value="tRNA_mtase"/>
    <property type="match status" value="1"/>
</dbReference>
<proteinExistence type="inferred from homology"/>
<evidence type="ECO:0000256" key="5">
    <source>
        <dbReference type="ARBA" id="ARBA00012807"/>
    </source>
</evidence>
<dbReference type="EMBL" id="CAEZXW010000033">
    <property type="protein sequence ID" value="CAB4701865.1"/>
    <property type="molecule type" value="Genomic_DNA"/>
</dbReference>
<organism evidence="16">
    <name type="scientific">freshwater metagenome</name>
    <dbReference type="NCBI Taxonomy" id="449393"/>
    <lineage>
        <taxon>unclassified sequences</taxon>
        <taxon>metagenomes</taxon>
        <taxon>ecological metagenomes</taxon>
    </lineage>
</organism>
<dbReference type="EMBL" id="CAFBQF010000135">
    <property type="protein sequence ID" value="CAB5057483.1"/>
    <property type="molecule type" value="Genomic_DNA"/>
</dbReference>
<dbReference type="GO" id="GO:0052906">
    <property type="term" value="F:tRNA (guanine(37)-N1)-methyltransferase activity"/>
    <property type="evidence" value="ECO:0007669"/>
    <property type="project" value="UniProtKB-EC"/>
</dbReference>
<evidence type="ECO:0000256" key="10">
    <source>
        <dbReference type="ARBA" id="ARBA00022691"/>
    </source>
</evidence>
<evidence type="ECO:0000313" key="18">
    <source>
        <dbReference type="EMBL" id="CAB5042978.1"/>
    </source>
</evidence>
<accession>A0A6J6PYG2</accession>
<dbReference type="AlphaFoldDB" id="A0A6J6PYG2"/>
<dbReference type="InterPro" id="IPR029028">
    <property type="entry name" value="Alpha/beta_knot_MTases"/>
</dbReference>
<evidence type="ECO:0000313" key="16">
    <source>
        <dbReference type="EMBL" id="CAB4701865.1"/>
    </source>
</evidence>
<keyword evidence="9" id="KW-0808">Transferase</keyword>
<keyword evidence="10" id="KW-0949">S-adenosyl-L-methionine</keyword>
<comment type="catalytic activity">
    <reaction evidence="14">
        <text>guanosine(37) in tRNA + S-adenosyl-L-methionine = N(1)-methylguanosine(37) in tRNA + S-adenosyl-L-homocysteine + H(+)</text>
        <dbReference type="Rhea" id="RHEA:36899"/>
        <dbReference type="Rhea" id="RHEA-COMP:10145"/>
        <dbReference type="Rhea" id="RHEA-COMP:10147"/>
        <dbReference type="ChEBI" id="CHEBI:15378"/>
        <dbReference type="ChEBI" id="CHEBI:57856"/>
        <dbReference type="ChEBI" id="CHEBI:59789"/>
        <dbReference type="ChEBI" id="CHEBI:73542"/>
        <dbReference type="ChEBI" id="CHEBI:74269"/>
        <dbReference type="EC" id="2.1.1.228"/>
    </reaction>
</comment>
<dbReference type="NCBIfam" id="NF000648">
    <property type="entry name" value="PRK00026.1"/>
    <property type="match status" value="1"/>
</dbReference>
<evidence type="ECO:0000313" key="19">
    <source>
        <dbReference type="EMBL" id="CAB5057483.1"/>
    </source>
</evidence>
<dbReference type="PANTHER" id="PTHR46417">
    <property type="entry name" value="TRNA (GUANINE-N(1)-)-METHYLTRANSFERASE"/>
    <property type="match status" value="1"/>
</dbReference>
<protein>
    <recommendedName>
        <fullName evidence="6">tRNA (guanine-N(1)-)-methyltransferase</fullName>
        <ecNumber evidence="5">2.1.1.228</ecNumber>
    </recommendedName>
    <alternativeName>
        <fullName evidence="12">M1G-methyltransferase</fullName>
    </alternativeName>
    <alternativeName>
        <fullName evidence="13">tRNA [GM37] methyltransferase</fullName>
    </alternativeName>
</protein>
<dbReference type="InterPro" id="IPR029026">
    <property type="entry name" value="tRNA_m1G_MTases_N"/>
</dbReference>
<keyword evidence="11" id="KW-0819">tRNA processing</keyword>
<dbReference type="SUPFAM" id="SSF75217">
    <property type="entry name" value="alpha/beta knot"/>
    <property type="match status" value="1"/>
</dbReference>
<evidence type="ECO:0000256" key="4">
    <source>
        <dbReference type="ARBA" id="ARBA00011738"/>
    </source>
</evidence>
<dbReference type="GO" id="GO:0005829">
    <property type="term" value="C:cytosol"/>
    <property type="evidence" value="ECO:0007669"/>
    <property type="project" value="TreeGrafter"/>
</dbReference>
<evidence type="ECO:0000256" key="9">
    <source>
        <dbReference type="ARBA" id="ARBA00022679"/>
    </source>
</evidence>
<dbReference type="CDD" id="cd18080">
    <property type="entry name" value="TrmD-like"/>
    <property type="match status" value="1"/>
</dbReference>
<gene>
    <name evidence="16" type="ORF">UFOPK2593_00671</name>
    <name evidence="17" type="ORF">UFOPK3492_01418</name>
    <name evidence="18" type="ORF">UFOPK4234_01635</name>
    <name evidence="19" type="ORF">UFOPK4295_01606</name>
</gene>
<evidence type="ECO:0000256" key="2">
    <source>
        <dbReference type="ARBA" id="ARBA00004496"/>
    </source>
</evidence>
<dbReference type="InterPro" id="IPR002649">
    <property type="entry name" value="tRNA_m1G_MeTrfase_TrmD"/>
</dbReference>
<evidence type="ECO:0000256" key="7">
    <source>
        <dbReference type="ARBA" id="ARBA00022490"/>
    </source>
</evidence>
<dbReference type="GO" id="GO:0002939">
    <property type="term" value="P:tRNA N1-guanine methylation"/>
    <property type="evidence" value="ECO:0007669"/>
    <property type="project" value="TreeGrafter"/>
</dbReference>
<evidence type="ECO:0000256" key="1">
    <source>
        <dbReference type="ARBA" id="ARBA00002634"/>
    </source>
</evidence>
<comment type="subcellular location">
    <subcellularLocation>
        <location evidence="2">Cytoplasm</location>
    </subcellularLocation>
</comment>
<keyword evidence="7" id="KW-0963">Cytoplasm</keyword>